<evidence type="ECO:0000313" key="4">
    <source>
        <dbReference type="Proteomes" id="UP000195766"/>
    </source>
</evidence>
<dbReference type="InterPro" id="IPR012348">
    <property type="entry name" value="RNR-like"/>
</dbReference>
<dbReference type="Proteomes" id="UP000195766">
    <property type="component" value="Unassembled WGS sequence"/>
</dbReference>
<dbReference type="SUPFAM" id="SSF47240">
    <property type="entry name" value="Ferritin-like"/>
    <property type="match status" value="1"/>
</dbReference>
<proteinExistence type="predicted"/>
<dbReference type="OrthoDB" id="9806768at2"/>
<dbReference type="AlphaFoldDB" id="A0A1R4F3U0"/>
<name>A0A1R4F3U0_BREDI</name>
<gene>
    <name evidence="3" type="ORF">FM111_02520</name>
</gene>
<dbReference type="Pfam" id="PF02332">
    <property type="entry name" value="Phenol_Hydrox"/>
    <property type="match status" value="1"/>
</dbReference>
<dbReference type="InterPro" id="IPR009078">
    <property type="entry name" value="Ferritin-like_SF"/>
</dbReference>
<evidence type="ECO:0000256" key="1">
    <source>
        <dbReference type="ARBA" id="ARBA00023002"/>
    </source>
</evidence>
<dbReference type="PIRSF" id="PIRSF000040">
    <property type="entry name" value="MMOH_comp"/>
    <property type="match status" value="1"/>
</dbReference>
<keyword evidence="2" id="KW-0503">Monooxygenase</keyword>
<accession>A0A1R4F3U0</accession>
<dbReference type="InterPro" id="IPR003430">
    <property type="entry name" value="Phenol_Hydrox"/>
</dbReference>
<dbReference type="InterPro" id="IPR012078">
    <property type="entry name" value="MP_mOase_hydro"/>
</dbReference>
<organism evidence="3 4">
    <name type="scientific">Brevundimonas diminuta 3F5N</name>
    <dbReference type="NCBI Taxonomy" id="1255603"/>
    <lineage>
        <taxon>Bacteria</taxon>
        <taxon>Pseudomonadati</taxon>
        <taxon>Pseudomonadota</taxon>
        <taxon>Alphaproteobacteria</taxon>
        <taxon>Caulobacterales</taxon>
        <taxon>Caulobacteraceae</taxon>
        <taxon>Brevundimonas</taxon>
    </lineage>
</organism>
<dbReference type="RefSeq" id="WP_087139174.1">
    <property type="nucleotide sequence ID" value="NZ_FUIE01000015.1"/>
</dbReference>
<reference evidence="3 4" key="1">
    <citation type="submission" date="2017-02" db="EMBL/GenBank/DDBJ databases">
        <authorList>
            <person name="Peterson S.W."/>
        </authorList>
    </citation>
    <scope>NUCLEOTIDE SEQUENCE [LARGE SCALE GENOMIC DNA]</scope>
    <source>
        <strain evidence="3 4">3F5N</strain>
    </source>
</reference>
<keyword evidence="1 3" id="KW-0560">Oxidoreductase</keyword>
<evidence type="ECO:0000256" key="2">
    <source>
        <dbReference type="ARBA" id="ARBA00023033"/>
    </source>
</evidence>
<protein>
    <submittedName>
        <fullName evidence="3">Phenol hydroxylase, P1 oxygenase component DmpL</fullName>
        <ecNumber evidence="3">1.14.13.7</ecNumber>
    </submittedName>
</protein>
<dbReference type="EC" id="1.14.13.7" evidence="3"/>
<sequence>MNIDLKAEAITPRRHTFSHIARRFGVDKPASRYDEATYDVQPTANFHYRPTYSPEFELYDPRRTRIVMNDWYVFRDPRQFYYASYNISRAAMQQSFDDAVNFVEKRDLAAGVDPAWRDMFAAYLLPLRHVEWAANMNCQLMADWGYGTQITSAAAFCGADRLGIAQVISRIGLLLGQGTESALADAKTQWLEADVWQPLRRLAEDQMVVHDWFELYVAQLIVLDGYIYPLVSGAFDRAGAAHNGSAFSMMTGFLGDWFADNSRWTDAVVKAAAAESDANRIVLGEWFERWSARAEEAVRPIAAMVLGAEGDAAVDAVGARLRERMVGLNALEAREMAA</sequence>
<dbReference type="GO" id="GO:0018662">
    <property type="term" value="F:phenol 2-monooxygenase activity"/>
    <property type="evidence" value="ECO:0007669"/>
    <property type="project" value="UniProtKB-EC"/>
</dbReference>
<dbReference type="EMBL" id="FUIE01000015">
    <property type="protein sequence ID" value="SJM50556.1"/>
    <property type="molecule type" value="Genomic_DNA"/>
</dbReference>
<evidence type="ECO:0000313" key="3">
    <source>
        <dbReference type="EMBL" id="SJM50556.1"/>
    </source>
</evidence>
<dbReference type="Gene3D" id="1.10.620.20">
    <property type="entry name" value="Ribonucleotide Reductase, subunit A"/>
    <property type="match status" value="1"/>
</dbReference>